<proteinExistence type="predicted"/>
<organism evidence="2 3">
    <name type="scientific">Effrenium voratum</name>
    <dbReference type="NCBI Taxonomy" id="2562239"/>
    <lineage>
        <taxon>Eukaryota</taxon>
        <taxon>Sar</taxon>
        <taxon>Alveolata</taxon>
        <taxon>Dinophyceae</taxon>
        <taxon>Suessiales</taxon>
        <taxon>Symbiodiniaceae</taxon>
        <taxon>Effrenium</taxon>
    </lineage>
</organism>
<dbReference type="Proteomes" id="UP001178507">
    <property type="component" value="Unassembled WGS sequence"/>
</dbReference>
<feature type="compositionally biased region" description="Low complexity" evidence="1">
    <location>
        <begin position="49"/>
        <end position="68"/>
    </location>
</feature>
<keyword evidence="3" id="KW-1185">Reference proteome</keyword>
<evidence type="ECO:0000313" key="3">
    <source>
        <dbReference type="Proteomes" id="UP001178507"/>
    </source>
</evidence>
<feature type="region of interest" description="Disordered" evidence="1">
    <location>
        <begin position="43"/>
        <end position="68"/>
    </location>
</feature>
<comment type="caution">
    <text evidence="2">The sequence shown here is derived from an EMBL/GenBank/DDBJ whole genome shotgun (WGS) entry which is preliminary data.</text>
</comment>
<gene>
    <name evidence="2" type="ORF">EVOR1521_LOCUS29602</name>
</gene>
<dbReference type="AlphaFoldDB" id="A0AA36JN32"/>
<accession>A0AA36JN32</accession>
<reference evidence="2" key="1">
    <citation type="submission" date="2023-08" db="EMBL/GenBank/DDBJ databases">
        <authorList>
            <person name="Chen Y."/>
            <person name="Shah S."/>
            <person name="Dougan E. K."/>
            <person name="Thang M."/>
            <person name="Chan C."/>
        </authorList>
    </citation>
    <scope>NUCLEOTIDE SEQUENCE</scope>
</reference>
<evidence type="ECO:0000256" key="1">
    <source>
        <dbReference type="SAM" id="MobiDB-lite"/>
    </source>
</evidence>
<protein>
    <submittedName>
        <fullName evidence="2">Uncharacterized protein</fullName>
    </submittedName>
</protein>
<dbReference type="EMBL" id="CAUJNA010003703">
    <property type="protein sequence ID" value="CAJ1408076.1"/>
    <property type="molecule type" value="Genomic_DNA"/>
</dbReference>
<name>A0AA36JN32_9DINO</name>
<evidence type="ECO:0000313" key="2">
    <source>
        <dbReference type="EMBL" id="CAJ1408076.1"/>
    </source>
</evidence>
<sequence>MVSVNSSTFFSTHFVIKFIILASRSWVLPEAFDTRETAHRALTSVRAVPGSSTAPGTGAGASEAGAGSPPRLRAAFISARVKASVTPLGLLPQALPQGQVAPTLFLGAYWAMAMKGVFQGPRLLDPDSEARNCALKTRMPAQLLLHAQTSQTRAYFHVLQSYQMIKQSNMAMPLERTMHTIYLNIRVATTILT</sequence>